<dbReference type="SMART" id="SM00267">
    <property type="entry name" value="GGDEF"/>
    <property type="match status" value="1"/>
</dbReference>
<dbReference type="PROSITE" id="PS50887">
    <property type="entry name" value="GGDEF"/>
    <property type="match status" value="1"/>
</dbReference>
<protein>
    <submittedName>
        <fullName evidence="3">Signal transduction diguanylate cyclase</fullName>
    </submittedName>
</protein>
<dbReference type="InterPro" id="IPR050469">
    <property type="entry name" value="Diguanylate_Cyclase"/>
</dbReference>
<dbReference type="GO" id="GO:0005886">
    <property type="term" value="C:plasma membrane"/>
    <property type="evidence" value="ECO:0007669"/>
    <property type="project" value="TreeGrafter"/>
</dbReference>
<dbReference type="AlphaFoldDB" id="A0A075TUA0"/>
<dbReference type="SUPFAM" id="SSF55073">
    <property type="entry name" value="Nucleotide cyclase"/>
    <property type="match status" value="1"/>
</dbReference>
<keyword evidence="1" id="KW-0812">Transmembrane</keyword>
<feature type="transmembrane region" description="Helical" evidence="1">
    <location>
        <begin position="170"/>
        <end position="187"/>
    </location>
</feature>
<dbReference type="InterPro" id="IPR000160">
    <property type="entry name" value="GGDEF_dom"/>
</dbReference>
<dbReference type="InterPro" id="IPR043128">
    <property type="entry name" value="Rev_trsase/Diguanyl_cyclase"/>
</dbReference>
<proteinExistence type="predicted"/>
<keyword evidence="4" id="KW-1185">Reference proteome</keyword>
<reference evidence="3 4" key="1">
    <citation type="journal article" date="2014" name="Genome Announc.">
        <title>Complete Genome Sequences of Fish Pathogenic Weissella ceti Strains WS74 and WS105.</title>
        <authorList>
            <person name="Figueiredo H.C."/>
            <person name="Leal C.A."/>
            <person name="Dorella F.A."/>
            <person name="Carvalho A.F."/>
            <person name="Soares S.C."/>
            <person name="Pereira F.L."/>
            <person name="Azevedo V.A."/>
        </authorList>
    </citation>
    <scope>NUCLEOTIDE SEQUENCE [LARGE SCALE GENOMIC DNA]</scope>
    <source>
        <strain evidence="3 4">WS74</strain>
    </source>
</reference>
<dbReference type="Pfam" id="PF00990">
    <property type="entry name" value="GGDEF"/>
    <property type="match status" value="1"/>
</dbReference>
<dbReference type="GO" id="GO:1902201">
    <property type="term" value="P:negative regulation of bacterial-type flagellum-dependent cell motility"/>
    <property type="evidence" value="ECO:0007669"/>
    <property type="project" value="TreeGrafter"/>
</dbReference>
<feature type="domain" description="GGDEF" evidence="2">
    <location>
        <begin position="227"/>
        <end position="367"/>
    </location>
</feature>
<dbReference type="InterPro" id="IPR029787">
    <property type="entry name" value="Nucleotide_cyclase"/>
</dbReference>
<dbReference type="Gene3D" id="3.30.70.270">
    <property type="match status" value="1"/>
</dbReference>
<feature type="transmembrane region" description="Helical" evidence="1">
    <location>
        <begin position="139"/>
        <end position="158"/>
    </location>
</feature>
<gene>
    <name evidence="3" type="ORF">WS74_0160</name>
</gene>
<dbReference type="PANTHER" id="PTHR45138:SF9">
    <property type="entry name" value="DIGUANYLATE CYCLASE DGCM-RELATED"/>
    <property type="match status" value="1"/>
</dbReference>
<dbReference type="PANTHER" id="PTHR45138">
    <property type="entry name" value="REGULATORY COMPONENTS OF SENSORY TRANSDUCTION SYSTEM"/>
    <property type="match status" value="1"/>
</dbReference>
<dbReference type="Proteomes" id="UP000029079">
    <property type="component" value="Chromosome"/>
</dbReference>
<dbReference type="NCBIfam" id="TIGR00254">
    <property type="entry name" value="GGDEF"/>
    <property type="match status" value="1"/>
</dbReference>
<name>A0A075TUA0_9LACO</name>
<dbReference type="CDD" id="cd01949">
    <property type="entry name" value="GGDEF"/>
    <property type="match status" value="1"/>
</dbReference>
<dbReference type="OrthoDB" id="9759607at2"/>
<feature type="transmembrane region" description="Helical" evidence="1">
    <location>
        <begin position="112"/>
        <end position="132"/>
    </location>
</feature>
<evidence type="ECO:0000313" key="3">
    <source>
        <dbReference type="EMBL" id="AIM62412.1"/>
    </source>
</evidence>
<accession>A0A075TUA0</accession>
<dbReference type="GO" id="GO:0052621">
    <property type="term" value="F:diguanylate cyclase activity"/>
    <property type="evidence" value="ECO:0007669"/>
    <property type="project" value="TreeGrafter"/>
</dbReference>
<dbReference type="GO" id="GO:0043709">
    <property type="term" value="P:cell adhesion involved in single-species biofilm formation"/>
    <property type="evidence" value="ECO:0007669"/>
    <property type="project" value="TreeGrafter"/>
</dbReference>
<dbReference type="EMBL" id="CP009223">
    <property type="protein sequence ID" value="AIM62412.1"/>
    <property type="molecule type" value="Genomic_DNA"/>
</dbReference>
<evidence type="ECO:0000256" key="1">
    <source>
        <dbReference type="SAM" id="Phobius"/>
    </source>
</evidence>
<keyword evidence="1" id="KW-0472">Membrane</keyword>
<evidence type="ECO:0000313" key="4">
    <source>
        <dbReference type="Proteomes" id="UP000029079"/>
    </source>
</evidence>
<evidence type="ECO:0000259" key="2">
    <source>
        <dbReference type="PROSITE" id="PS50887"/>
    </source>
</evidence>
<feature type="transmembrane region" description="Helical" evidence="1">
    <location>
        <begin position="48"/>
        <end position="67"/>
    </location>
</feature>
<dbReference type="KEGG" id="wci:WS105_0159"/>
<keyword evidence="1" id="KW-1133">Transmembrane helix</keyword>
<reference evidence="4" key="2">
    <citation type="submission" date="2014-08" db="EMBL/GenBank/DDBJ databases">
        <title>Complete genome of Weissella ceti strain WS74 isolated from diseased rainbow trout in Brazil.</title>
        <authorList>
            <person name="Figueiredo H.C.P."/>
            <person name="Leal C.A.G."/>
            <person name="Pereira F.L."/>
            <person name="Soares S.C."/>
            <person name="Dorella F.A."/>
            <person name="Carvalho A.F."/>
            <person name="Azevedo V.A.C."/>
        </authorList>
    </citation>
    <scope>NUCLEOTIDE SEQUENCE [LARGE SCALE GENOMIC DNA]</scope>
    <source>
        <strain evidence="4">WS74</strain>
    </source>
</reference>
<feature type="transmembrane region" description="Helical" evidence="1">
    <location>
        <begin position="9"/>
        <end position="28"/>
    </location>
</feature>
<dbReference type="KEGG" id="wct:WS74_0160"/>
<organism evidence="3 4">
    <name type="scientific">Weissella ceti</name>
    <dbReference type="NCBI Taxonomy" id="759620"/>
    <lineage>
        <taxon>Bacteria</taxon>
        <taxon>Bacillati</taxon>
        <taxon>Bacillota</taxon>
        <taxon>Bacilli</taxon>
        <taxon>Lactobacillales</taxon>
        <taxon>Lactobacillaceae</taxon>
        <taxon>Weissella</taxon>
    </lineage>
</organism>
<dbReference type="KEGG" id="wce:WS08_0160"/>
<sequence length="370" mass="41938">MAGAVEEFIIYCIFMLFVMSTVFTLVFVTTLDDEIVSERFRSRLMLPLYIGYTYLIASLTGNAFGLVMMAYIPALIATIFSDWRTASLVAFMKPLENVLYLKTAYGWEEIPNIWMSVLISWIALILLIVLFQKFGKSRIFYIAIAIGFGALENLQSAFYPRDVSAMYSEQIVNVLSYVAIVWFALMLKDRLVRYENKMTDELLRDPLTNVYNLKAFNEDKVDEEKFSGYALGVMDIDKFKRLNDTLGHTAGNEIIQLTADTLLATLKTQYQTGEYKVYRFGGEEFIVVVLLEDNISAGMLKFQDVLTTANGVLTEKTTEQFDTPVAFSGGITSRLITEPRYSAFRRADVLLYEMKNNTPGIIAIDGEVDA</sequence>
<feature type="transmembrane region" description="Helical" evidence="1">
    <location>
        <begin position="74"/>
        <end position="92"/>
    </location>
</feature>
<dbReference type="STRING" id="759620.WS105_0159"/>
<dbReference type="PATRIC" id="fig|759620.7.peg.147"/>